<gene>
    <name evidence="1" type="ORF">TNCT_662251</name>
</gene>
<evidence type="ECO:0000313" key="1">
    <source>
        <dbReference type="EMBL" id="GFQ73571.1"/>
    </source>
</evidence>
<accession>A0A8X6F9S8</accession>
<dbReference type="Proteomes" id="UP000887116">
    <property type="component" value="Unassembled WGS sequence"/>
</dbReference>
<sequence>MIHSNYQNLKRLQTALGGINYYFQPATHRTVLSKIVLRQNSKKITSSRSLSGKKDPLRLEEVYPFQKGSKASGLKTRFATLNWSMDGKNVDGLS</sequence>
<comment type="caution">
    <text evidence="1">The sequence shown here is derived from an EMBL/GenBank/DDBJ whole genome shotgun (WGS) entry which is preliminary data.</text>
</comment>
<proteinExistence type="predicted"/>
<keyword evidence="2" id="KW-1185">Reference proteome</keyword>
<dbReference type="EMBL" id="BMAO01001463">
    <property type="protein sequence ID" value="GFQ73571.1"/>
    <property type="molecule type" value="Genomic_DNA"/>
</dbReference>
<evidence type="ECO:0000313" key="2">
    <source>
        <dbReference type="Proteomes" id="UP000887116"/>
    </source>
</evidence>
<reference evidence="1" key="1">
    <citation type="submission" date="2020-07" db="EMBL/GenBank/DDBJ databases">
        <title>Multicomponent nature underlies the extraordinary mechanical properties of spider dragline silk.</title>
        <authorList>
            <person name="Kono N."/>
            <person name="Nakamura H."/>
            <person name="Mori M."/>
            <person name="Yoshida Y."/>
            <person name="Ohtoshi R."/>
            <person name="Malay A.D."/>
            <person name="Moran D.A.P."/>
            <person name="Tomita M."/>
            <person name="Numata K."/>
            <person name="Arakawa K."/>
        </authorList>
    </citation>
    <scope>NUCLEOTIDE SEQUENCE</scope>
</reference>
<protein>
    <submittedName>
        <fullName evidence="1">Uncharacterized protein</fullName>
    </submittedName>
</protein>
<name>A0A8X6F9S8_TRICU</name>
<dbReference type="AlphaFoldDB" id="A0A8X6F9S8"/>
<organism evidence="1 2">
    <name type="scientific">Trichonephila clavata</name>
    <name type="common">Joro spider</name>
    <name type="synonym">Nephila clavata</name>
    <dbReference type="NCBI Taxonomy" id="2740835"/>
    <lineage>
        <taxon>Eukaryota</taxon>
        <taxon>Metazoa</taxon>
        <taxon>Ecdysozoa</taxon>
        <taxon>Arthropoda</taxon>
        <taxon>Chelicerata</taxon>
        <taxon>Arachnida</taxon>
        <taxon>Araneae</taxon>
        <taxon>Araneomorphae</taxon>
        <taxon>Entelegynae</taxon>
        <taxon>Araneoidea</taxon>
        <taxon>Nephilidae</taxon>
        <taxon>Trichonephila</taxon>
    </lineage>
</organism>